<evidence type="ECO:0000313" key="2">
    <source>
        <dbReference type="EMBL" id="PHU34426.1"/>
    </source>
</evidence>
<dbReference type="InterPro" id="IPR024499">
    <property type="entry name" value="Mbeg1-like"/>
</dbReference>
<evidence type="ECO:0000313" key="3">
    <source>
        <dbReference type="Proteomes" id="UP000225889"/>
    </source>
</evidence>
<feature type="compositionally biased region" description="Polar residues" evidence="1">
    <location>
        <begin position="439"/>
        <end position="462"/>
    </location>
</feature>
<proteinExistence type="predicted"/>
<dbReference type="EMBL" id="PDYF01000024">
    <property type="protein sequence ID" value="PHU34426.1"/>
    <property type="molecule type" value="Genomic_DNA"/>
</dbReference>
<gene>
    <name evidence="2" type="ORF">CSX01_10220</name>
</gene>
<dbReference type="RefSeq" id="WP_099392311.1">
    <property type="nucleotide sequence ID" value="NZ_PDYF01000024.1"/>
</dbReference>
<feature type="region of interest" description="Disordered" evidence="1">
    <location>
        <begin position="408"/>
        <end position="503"/>
    </location>
</feature>
<dbReference type="InterPro" id="IPR029058">
    <property type="entry name" value="AB_hydrolase_fold"/>
</dbReference>
<dbReference type="Pfam" id="PF11187">
    <property type="entry name" value="Mbeg1-like"/>
    <property type="match status" value="1"/>
</dbReference>
<dbReference type="AlphaFoldDB" id="A0A2G3DTR1"/>
<comment type="caution">
    <text evidence="2">The sequence shown here is derived from an EMBL/GenBank/DDBJ whole genome shotgun (WGS) entry which is preliminary data.</text>
</comment>
<dbReference type="Gene3D" id="3.40.50.1820">
    <property type="entry name" value="alpha/beta hydrolase"/>
    <property type="match status" value="1"/>
</dbReference>
<evidence type="ECO:0000256" key="1">
    <source>
        <dbReference type="SAM" id="MobiDB-lite"/>
    </source>
</evidence>
<reference evidence="2 3" key="1">
    <citation type="submission" date="2017-10" db="EMBL/GenBank/DDBJ databases">
        <title>Resolving the taxonomy of Roseburia spp., Eubacterium rectale and Agathobacter spp. through phylogenomic analysis.</title>
        <authorList>
            <person name="Sheridan P.O."/>
            <person name="Walker A.W."/>
            <person name="Duncan S.H."/>
            <person name="Scott K.P."/>
            <person name="Toole P.W.O."/>
            <person name="Luis P."/>
            <person name="Flint H.J."/>
        </authorList>
    </citation>
    <scope>NUCLEOTIDE SEQUENCE [LARGE SCALE GENOMIC DNA]</scope>
    <source>
        <strain evidence="2 3">JK626</strain>
    </source>
</reference>
<name>A0A2G3DTR1_9FIRM</name>
<dbReference type="SUPFAM" id="SSF53474">
    <property type="entry name" value="alpha/beta-Hydrolases"/>
    <property type="match status" value="1"/>
</dbReference>
<sequence>MTDEKLAVLDHVPYIDKYVLQAAGINREILPLRNNRPLGESMLVFDDKAIQNLRAVGDKNVQGAYISGNEWADIIEGLKNDPELSQLIVIGSQQLETSDHRRYNLNIAYEDPQTNQCIISYKGTSGKNEWEDNVHGLVETDTQSQTEALAFFDKYASKEKYKDVVVTGHSKGANKAMYSTIVSENANKISKCVAFDGQGFSNYFIDKYADKIDDNGSKITNYFAKNDFVNVLMKQVDNSKQIPCEQYGISSPGEFHSPNSIFMRDEKGRIPVDENNNKVFSFKQLDQKNENMELIRDFISYTMDHADKKELQRISDYIAPLAGEALGMENSNKLKLGLNAIKDPGAVLKFRKIMSDFAKENNVSKAQFDAVLDQFKVDEKGAQTIDKAKNIVHGVDFIATPFVQMTPYEKADNRPAREKAKVKNDEQPTRSTKLGERNAASTSKQSSEISNKNESGYRTTPMSSGDKVSKSSYSDIESISNDKEKQKNDPNINVQGQKRRMAQ</sequence>
<accession>A0A2G3DTR1</accession>
<reference evidence="2 3" key="2">
    <citation type="submission" date="2017-10" db="EMBL/GenBank/DDBJ databases">
        <authorList>
            <person name="Banno H."/>
            <person name="Chua N.-H."/>
        </authorList>
    </citation>
    <scope>NUCLEOTIDE SEQUENCE [LARGE SCALE GENOMIC DNA]</scope>
    <source>
        <strain evidence="2 3">JK626</strain>
    </source>
</reference>
<protein>
    <recommendedName>
        <fullName evidence="4">DUF2974 domain-containing protein</fullName>
    </recommendedName>
</protein>
<evidence type="ECO:0008006" key="4">
    <source>
        <dbReference type="Google" id="ProtNLM"/>
    </source>
</evidence>
<feature type="compositionally biased region" description="Low complexity" evidence="1">
    <location>
        <begin position="463"/>
        <end position="479"/>
    </location>
</feature>
<dbReference type="Proteomes" id="UP000225889">
    <property type="component" value="Unassembled WGS sequence"/>
</dbReference>
<organism evidence="2 3">
    <name type="scientific">Pseudobutyrivibrio ruminis</name>
    <dbReference type="NCBI Taxonomy" id="46206"/>
    <lineage>
        <taxon>Bacteria</taxon>
        <taxon>Bacillati</taxon>
        <taxon>Bacillota</taxon>
        <taxon>Clostridia</taxon>
        <taxon>Lachnospirales</taxon>
        <taxon>Lachnospiraceae</taxon>
        <taxon>Pseudobutyrivibrio</taxon>
    </lineage>
</organism>
<feature type="compositionally biased region" description="Basic and acidic residues" evidence="1">
    <location>
        <begin position="409"/>
        <end position="436"/>
    </location>
</feature>